<gene>
    <name evidence="4" type="ORF">JR050_13220</name>
</gene>
<dbReference type="InterPro" id="IPR021878">
    <property type="entry name" value="TgpA_N"/>
</dbReference>
<organism evidence="4 5">
    <name type="scientific">Bacillus suaedaesalsae</name>
    <dbReference type="NCBI Taxonomy" id="2810349"/>
    <lineage>
        <taxon>Bacteria</taxon>
        <taxon>Bacillati</taxon>
        <taxon>Bacillota</taxon>
        <taxon>Bacilli</taxon>
        <taxon>Bacillales</taxon>
        <taxon>Bacillaceae</taxon>
        <taxon>Bacillus</taxon>
    </lineage>
</organism>
<name>A0ABS2DJF6_9BACI</name>
<dbReference type="PANTHER" id="PTHR42736">
    <property type="entry name" value="PROTEIN-GLUTAMINE GAMMA-GLUTAMYLTRANSFERASE"/>
    <property type="match status" value="1"/>
</dbReference>
<proteinExistence type="predicted"/>
<dbReference type="SMART" id="SM00460">
    <property type="entry name" value="TGc"/>
    <property type="match status" value="1"/>
</dbReference>
<dbReference type="Gene3D" id="3.10.620.30">
    <property type="match status" value="1"/>
</dbReference>
<feature type="transmembrane region" description="Helical" evidence="2">
    <location>
        <begin position="164"/>
        <end position="180"/>
    </location>
</feature>
<dbReference type="InterPro" id="IPR052901">
    <property type="entry name" value="Bact_TGase-like"/>
</dbReference>
<keyword evidence="2" id="KW-1133">Transmembrane helix</keyword>
<dbReference type="InterPro" id="IPR038765">
    <property type="entry name" value="Papain-like_cys_pep_sf"/>
</dbReference>
<protein>
    <submittedName>
        <fullName evidence="4">Transglutaminase family protein</fullName>
    </submittedName>
</protein>
<dbReference type="EMBL" id="JAFELM010000032">
    <property type="protein sequence ID" value="MBM6618624.1"/>
    <property type="molecule type" value="Genomic_DNA"/>
</dbReference>
<feature type="transmembrane region" description="Helical" evidence="2">
    <location>
        <begin position="201"/>
        <end position="219"/>
    </location>
</feature>
<sequence length="715" mass="82753">MMKENHNSLQKIIYYVYGFLVLWEWLRPLDEVTDTGNLSIFLYFIALSYLLSYFSVPFVVSFSAKVLLIAYFIHDLFFDGGFFSQEWISAFFSDIVTNFFYMMNADWWEMTNSFRSLLFFVLLWLLAYLMEYWIVQLKKILLFLLMTITYLAVLDTFTPYDSDQAIVRMVVFGFIILGLLKLDRLKEQESLFVHKKLWMKWLVPLITVTVLTTTVGYFAPKAAPVWPDPIPFLTGNGEAGGGVKRIGYGTNDSTLGGPFIGDDTVVFTVETANREYWRVETKDVYTGKGWESEEPNFVTETDEKNVSIPLVEQGFQGAPAVAKFDMNIGYSHITYPVQLQSVETDYEIVYDINLSTQKISTKRSGELFPVDSYSVVYTDPRYILEDLKASSIEYPEEVLRYTQLPEDLPERVGELAQEIILPHANRYDQVKAVENYFRLNGFEYDTTNVAVPGKNDDYVDQFLFETKIGYCDNFSTSMIVLLRSAGIPARWVKGYTGGEYLETTTNNTRMYEVKNENAHSWVEVYFTGIGWVPFEPTKGFTNPYDFTTNQEKDETAIPAGAAPEDKPETPEEDLLAEEELGKDAGSTFSVDITVKDVMIFVIVLLIIGVILYFTRNKWMPIYVLKRYGKFRNGQSFEKSYFILIKLLRSYGIKKKDHQTLREYAAYVDSFFYTKDMRKLTVKLEGIQYRKNHSLEDKDIKQLQKLWENLIKRIAS</sequence>
<evidence type="ECO:0000259" key="3">
    <source>
        <dbReference type="SMART" id="SM00460"/>
    </source>
</evidence>
<dbReference type="SUPFAM" id="SSF54001">
    <property type="entry name" value="Cysteine proteinases"/>
    <property type="match status" value="1"/>
</dbReference>
<keyword evidence="2" id="KW-0812">Transmembrane</keyword>
<accession>A0ABS2DJF6</accession>
<feature type="transmembrane region" description="Helical" evidence="2">
    <location>
        <begin position="12"/>
        <end position="28"/>
    </location>
</feature>
<feature type="region of interest" description="Disordered" evidence="1">
    <location>
        <begin position="555"/>
        <end position="574"/>
    </location>
</feature>
<keyword evidence="5" id="KW-1185">Reference proteome</keyword>
<dbReference type="Pfam" id="PF01841">
    <property type="entry name" value="Transglut_core"/>
    <property type="match status" value="1"/>
</dbReference>
<feature type="transmembrane region" description="Helical" evidence="2">
    <location>
        <begin position="140"/>
        <end position="158"/>
    </location>
</feature>
<dbReference type="Pfam" id="PF11992">
    <property type="entry name" value="TgpA_N"/>
    <property type="match status" value="1"/>
</dbReference>
<feature type="transmembrane region" description="Helical" evidence="2">
    <location>
        <begin position="85"/>
        <end position="102"/>
    </location>
</feature>
<dbReference type="Proteomes" id="UP001518925">
    <property type="component" value="Unassembled WGS sequence"/>
</dbReference>
<keyword evidence="2" id="KW-0472">Membrane</keyword>
<evidence type="ECO:0000313" key="5">
    <source>
        <dbReference type="Proteomes" id="UP001518925"/>
    </source>
</evidence>
<evidence type="ECO:0000256" key="1">
    <source>
        <dbReference type="SAM" id="MobiDB-lite"/>
    </source>
</evidence>
<evidence type="ECO:0000256" key="2">
    <source>
        <dbReference type="SAM" id="Phobius"/>
    </source>
</evidence>
<feature type="transmembrane region" description="Helical" evidence="2">
    <location>
        <begin position="114"/>
        <end position="133"/>
    </location>
</feature>
<feature type="domain" description="Transglutaminase-like" evidence="3">
    <location>
        <begin position="463"/>
        <end position="538"/>
    </location>
</feature>
<dbReference type="PANTHER" id="PTHR42736:SF1">
    <property type="entry name" value="PROTEIN-GLUTAMINE GAMMA-GLUTAMYLTRANSFERASE"/>
    <property type="match status" value="1"/>
</dbReference>
<comment type="caution">
    <text evidence="4">The sequence shown here is derived from an EMBL/GenBank/DDBJ whole genome shotgun (WGS) entry which is preliminary data.</text>
</comment>
<dbReference type="InterPro" id="IPR002931">
    <property type="entry name" value="Transglutaminase-like"/>
</dbReference>
<evidence type="ECO:0000313" key="4">
    <source>
        <dbReference type="EMBL" id="MBM6618624.1"/>
    </source>
</evidence>
<feature type="transmembrane region" description="Helical" evidence="2">
    <location>
        <begin position="40"/>
        <end position="73"/>
    </location>
</feature>
<dbReference type="RefSeq" id="WP_204203981.1">
    <property type="nucleotide sequence ID" value="NZ_JAFELM010000032.1"/>
</dbReference>
<feature type="transmembrane region" description="Helical" evidence="2">
    <location>
        <begin position="597"/>
        <end position="614"/>
    </location>
</feature>
<reference evidence="4 5" key="1">
    <citation type="submission" date="2021-02" db="EMBL/GenBank/DDBJ databases">
        <title>Bacillus sp. RD4P76, an endophyte from a halophyte.</title>
        <authorList>
            <person name="Sun J.-Q."/>
        </authorList>
    </citation>
    <scope>NUCLEOTIDE SEQUENCE [LARGE SCALE GENOMIC DNA]</scope>
    <source>
        <strain evidence="4 5">RD4P76</strain>
    </source>
</reference>